<evidence type="ECO:0000256" key="2">
    <source>
        <dbReference type="SAM" id="SignalP"/>
    </source>
</evidence>
<dbReference type="EMBL" id="LTAY01000048">
    <property type="protein sequence ID" value="OPX47388.1"/>
    <property type="molecule type" value="Genomic_DNA"/>
</dbReference>
<evidence type="ECO:0000256" key="1">
    <source>
        <dbReference type="SAM" id="MobiDB-lite"/>
    </source>
</evidence>
<reference evidence="3 4" key="1">
    <citation type="submission" date="2016-02" db="EMBL/GenBank/DDBJ databases">
        <title>Genome sequence of Clostridium thermobutyricum DSM 4928.</title>
        <authorList>
            <person name="Poehlein A."/>
            <person name="Daniel R."/>
        </authorList>
    </citation>
    <scope>NUCLEOTIDE SEQUENCE [LARGE SCALE GENOMIC DNA]</scope>
    <source>
        <strain evidence="3 4">DSM 4928</strain>
    </source>
</reference>
<feature type="signal peptide" evidence="2">
    <location>
        <begin position="1"/>
        <end position="24"/>
    </location>
</feature>
<accession>A0A1V4SVQ5</accession>
<evidence type="ECO:0000313" key="3">
    <source>
        <dbReference type="EMBL" id="OPX47388.1"/>
    </source>
</evidence>
<feature type="chain" id="PRO_5012347299" description="Lipoprotein" evidence="2">
    <location>
        <begin position="25"/>
        <end position="214"/>
    </location>
</feature>
<gene>
    <name evidence="3" type="ORF">CLTHE_19510</name>
</gene>
<evidence type="ECO:0000313" key="4">
    <source>
        <dbReference type="Proteomes" id="UP000191448"/>
    </source>
</evidence>
<dbReference type="Proteomes" id="UP000191448">
    <property type="component" value="Unassembled WGS sequence"/>
</dbReference>
<keyword evidence="2" id="KW-0732">Signal</keyword>
<name>A0A1V4SVQ5_9CLOT</name>
<dbReference type="RefSeq" id="WP_080023148.1">
    <property type="nucleotide sequence ID" value="NZ_LTAY01000048.1"/>
</dbReference>
<feature type="region of interest" description="Disordered" evidence="1">
    <location>
        <begin position="26"/>
        <end position="47"/>
    </location>
</feature>
<comment type="caution">
    <text evidence="3">The sequence shown here is derived from an EMBL/GenBank/DDBJ whole genome shotgun (WGS) entry which is preliminary data.</text>
</comment>
<dbReference type="AlphaFoldDB" id="A0A1V4SVQ5"/>
<dbReference type="OrthoDB" id="2087021at2"/>
<protein>
    <recommendedName>
        <fullName evidence="5">Lipoprotein</fullName>
    </recommendedName>
</protein>
<organism evidence="3 4">
    <name type="scientific">Clostridium thermobutyricum DSM 4928</name>
    <dbReference type="NCBI Taxonomy" id="1121339"/>
    <lineage>
        <taxon>Bacteria</taxon>
        <taxon>Bacillati</taxon>
        <taxon>Bacillota</taxon>
        <taxon>Clostridia</taxon>
        <taxon>Eubacteriales</taxon>
        <taxon>Clostridiaceae</taxon>
        <taxon>Clostridium</taxon>
    </lineage>
</organism>
<sequence>MRILKISIIFLIVSILSGCGVSKANTNELSNSSEKNDSVNYDEETKKQEERNKQTLWTVLDTDGNEKEMVSEKNSDDVKKIMKIINEHCTLVDNRDFKQLKVENEYNLYNDKFSKVLDKGDYKKSVEAMYESNKLALKHENLIWYRNYFNEDMTTCKVTVESEFKIKEANKEYLEKNQMNLKEVYQEKRIYYLEKNNNEWKIINIEKGALTKRS</sequence>
<dbReference type="PROSITE" id="PS51257">
    <property type="entry name" value="PROKAR_LIPOPROTEIN"/>
    <property type="match status" value="1"/>
</dbReference>
<evidence type="ECO:0008006" key="5">
    <source>
        <dbReference type="Google" id="ProtNLM"/>
    </source>
</evidence>
<proteinExistence type="predicted"/>